<feature type="binding site" evidence="7">
    <location>
        <position position="106"/>
    </location>
    <ligand>
        <name>tRNA</name>
        <dbReference type="ChEBI" id="CHEBI:17843"/>
    </ligand>
</feature>
<dbReference type="PANTHER" id="PTHR17224">
    <property type="entry name" value="PEPTIDYL-TRNA HYDROLASE"/>
    <property type="match status" value="1"/>
</dbReference>
<evidence type="ECO:0000313" key="10">
    <source>
        <dbReference type="EMBL" id="HJC85100.1"/>
    </source>
</evidence>
<comment type="subunit">
    <text evidence="7">Monomer.</text>
</comment>
<reference evidence="10" key="2">
    <citation type="submission" date="2021-04" db="EMBL/GenBank/DDBJ databases">
        <authorList>
            <person name="Gilroy R."/>
        </authorList>
    </citation>
    <scope>NUCLEOTIDE SEQUENCE</scope>
    <source>
        <strain evidence="10">ChiHjej13B12-4958</strain>
    </source>
</reference>
<dbReference type="GO" id="GO:0000049">
    <property type="term" value="F:tRNA binding"/>
    <property type="evidence" value="ECO:0007669"/>
    <property type="project" value="UniProtKB-UniRule"/>
</dbReference>
<evidence type="ECO:0000256" key="1">
    <source>
        <dbReference type="ARBA" id="ARBA00013260"/>
    </source>
</evidence>
<dbReference type="Pfam" id="PF01195">
    <property type="entry name" value="Pept_tRNA_hydro"/>
    <property type="match status" value="1"/>
</dbReference>
<dbReference type="PANTHER" id="PTHR17224:SF1">
    <property type="entry name" value="PEPTIDYL-TRNA HYDROLASE"/>
    <property type="match status" value="1"/>
</dbReference>
<keyword evidence="4 7" id="KW-0694">RNA-binding</keyword>
<proteinExistence type="inferred from homology"/>
<comment type="similarity">
    <text evidence="5 7 9">Belongs to the PTH family.</text>
</comment>
<dbReference type="Proteomes" id="UP000823858">
    <property type="component" value="Unassembled WGS sequence"/>
</dbReference>
<evidence type="ECO:0000256" key="6">
    <source>
        <dbReference type="ARBA" id="ARBA00050038"/>
    </source>
</evidence>
<keyword evidence="2 7" id="KW-0820">tRNA-binding</keyword>
<feature type="site" description="Discriminates between blocked and unblocked aminoacyl-tRNA" evidence="7">
    <location>
        <position position="39"/>
    </location>
</feature>
<evidence type="ECO:0000256" key="4">
    <source>
        <dbReference type="ARBA" id="ARBA00022884"/>
    </source>
</evidence>
<feature type="binding site" evidence="7">
    <location>
        <position position="104"/>
    </location>
    <ligand>
        <name>tRNA</name>
        <dbReference type="ChEBI" id="CHEBI:17843"/>
    </ligand>
</feature>
<comment type="subcellular location">
    <subcellularLocation>
        <location evidence="7">Cytoplasm</location>
    </subcellularLocation>
</comment>
<dbReference type="EC" id="3.1.1.29" evidence="1 7"/>
<dbReference type="Gene3D" id="3.40.50.1470">
    <property type="entry name" value="Peptidyl-tRNA hydrolase"/>
    <property type="match status" value="1"/>
</dbReference>
<comment type="caution">
    <text evidence="10">The sequence shown here is derived from an EMBL/GenBank/DDBJ whole genome shotgun (WGS) entry which is preliminary data.</text>
</comment>
<evidence type="ECO:0000256" key="2">
    <source>
        <dbReference type="ARBA" id="ARBA00022555"/>
    </source>
</evidence>
<accession>A0A9D2QCI1</accession>
<comment type="function">
    <text evidence="7">Catalyzes the release of premature peptidyl moieties from peptidyl-tRNA molecules trapped in stalled 50S ribosomal subunits, and thus maintains levels of free tRNAs and 50S ribosomes.</text>
</comment>
<dbReference type="SUPFAM" id="SSF53178">
    <property type="entry name" value="Peptidyl-tRNA hydrolase-like"/>
    <property type="match status" value="1"/>
</dbReference>
<evidence type="ECO:0000256" key="9">
    <source>
        <dbReference type="RuleBase" id="RU004320"/>
    </source>
</evidence>
<dbReference type="InterPro" id="IPR036416">
    <property type="entry name" value="Pept_tRNA_hydro_sf"/>
</dbReference>
<feature type="binding site" evidence="7">
    <location>
        <position position="44"/>
    </location>
    <ligand>
        <name>tRNA</name>
        <dbReference type="ChEBI" id="CHEBI:17843"/>
    </ligand>
</feature>
<dbReference type="GO" id="GO:0005737">
    <property type="term" value="C:cytoplasm"/>
    <property type="evidence" value="ECO:0007669"/>
    <property type="project" value="UniProtKB-SubCell"/>
</dbReference>
<feature type="site" description="Stabilizes the basic form of H active site to accept a proton" evidence="7">
    <location>
        <position position="131"/>
    </location>
</feature>
<name>A0A9D2QCI1_9CORY</name>
<dbReference type="NCBIfam" id="TIGR00447">
    <property type="entry name" value="pth"/>
    <property type="match status" value="1"/>
</dbReference>
<evidence type="ECO:0000256" key="3">
    <source>
        <dbReference type="ARBA" id="ARBA00022801"/>
    </source>
</evidence>
<sequence length="226" mass="23633">MSILHKLITLLPSLRRERVEKTAESALPPAQWLVIGLGNPGAKYAGTRHNVGYLAVDRLLERRGADLAPVRGVKAAVSQIELGGDGGEGGEGTEGVLLVRSTTFMNLSGEAVAPLAASYGTDADHVIAVHDELDLPPGVVKVKLGGNENGHNGLKSITEKLGTRDYIRVRVGIGRPAAGTGVVEHVLTALDAEHDWEAVADTAADAVEIIAGKGLSAAQNEIHGRR</sequence>
<comment type="function">
    <text evidence="7">Hydrolyzes ribosome-free peptidyl-tRNAs (with 1 or more amino acids incorporated), which drop off the ribosome during protein synthesis, or as a result of ribosome stalling.</text>
</comment>
<dbReference type="AlphaFoldDB" id="A0A9D2QCI1"/>
<evidence type="ECO:0000256" key="7">
    <source>
        <dbReference type="HAMAP-Rule" id="MF_00083"/>
    </source>
</evidence>
<comment type="catalytic activity">
    <reaction evidence="7 8">
        <text>an N-acyl-L-alpha-aminoacyl-tRNA + H2O = an N-acyl-L-amino acid + a tRNA + H(+)</text>
        <dbReference type="Rhea" id="RHEA:54448"/>
        <dbReference type="Rhea" id="RHEA-COMP:10123"/>
        <dbReference type="Rhea" id="RHEA-COMP:13883"/>
        <dbReference type="ChEBI" id="CHEBI:15377"/>
        <dbReference type="ChEBI" id="CHEBI:15378"/>
        <dbReference type="ChEBI" id="CHEBI:59874"/>
        <dbReference type="ChEBI" id="CHEBI:78442"/>
        <dbReference type="ChEBI" id="CHEBI:138191"/>
        <dbReference type="EC" id="3.1.1.29"/>
    </reaction>
</comment>
<organism evidence="10 11">
    <name type="scientific">Candidatus Corynebacterium faecigallinarum</name>
    <dbReference type="NCBI Taxonomy" id="2838528"/>
    <lineage>
        <taxon>Bacteria</taxon>
        <taxon>Bacillati</taxon>
        <taxon>Actinomycetota</taxon>
        <taxon>Actinomycetes</taxon>
        <taxon>Mycobacteriales</taxon>
        <taxon>Corynebacteriaceae</taxon>
        <taxon>Corynebacterium</taxon>
    </lineage>
</organism>
<keyword evidence="3 7" id="KW-0378">Hydrolase</keyword>
<keyword evidence="7" id="KW-0963">Cytoplasm</keyword>
<dbReference type="GO" id="GO:0004045">
    <property type="term" value="F:peptidyl-tRNA hydrolase activity"/>
    <property type="evidence" value="ECO:0007669"/>
    <property type="project" value="UniProtKB-UniRule"/>
</dbReference>
<gene>
    <name evidence="7 10" type="primary">pth</name>
    <name evidence="10" type="ORF">H9751_06080</name>
</gene>
<feature type="binding site" evidence="7">
    <location>
        <position position="152"/>
    </location>
    <ligand>
        <name>tRNA</name>
        <dbReference type="ChEBI" id="CHEBI:17843"/>
    </ligand>
</feature>
<dbReference type="PROSITE" id="PS01195">
    <property type="entry name" value="PEPT_TRNA_HYDROL_1"/>
    <property type="match status" value="1"/>
</dbReference>
<dbReference type="GO" id="GO:0006515">
    <property type="term" value="P:protein quality control for misfolded or incompletely synthesized proteins"/>
    <property type="evidence" value="ECO:0007669"/>
    <property type="project" value="UniProtKB-UniRule"/>
</dbReference>
<reference evidence="10" key="1">
    <citation type="journal article" date="2021" name="PeerJ">
        <title>Extensive microbial diversity within the chicken gut microbiome revealed by metagenomics and culture.</title>
        <authorList>
            <person name="Gilroy R."/>
            <person name="Ravi A."/>
            <person name="Getino M."/>
            <person name="Pursley I."/>
            <person name="Horton D.L."/>
            <person name="Alikhan N.F."/>
            <person name="Baker D."/>
            <person name="Gharbi K."/>
            <person name="Hall N."/>
            <person name="Watson M."/>
            <person name="Adriaenssens E.M."/>
            <person name="Foster-Nyarko E."/>
            <person name="Jarju S."/>
            <person name="Secka A."/>
            <person name="Antonio M."/>
            <person name="Oren A."/>
            <person name="Chaudhuri R.R."/>
            <person name="La Ragione R."/>
            <person name="Hildebrand F."/>
            <person name="Pallen M.J."/>
        </authorList>
    </citation>
    <scope>NUCLEOTIDE SEQUENCE</scope>
    <source>
        <strain evidence="10">ChiHjej13B12-4958</strain>
    </source>
</reference>
<evidence type="ECO:0000256" key="8">
    <source>
        <dbReference type="RuleBase" id="RU000673"/>
    </source>
</evidence>
<feature type="active site" description="Proton acceptor" evidence="7">
    <location>
        <position position="49"/>
    </location>
</feature>
<dbReference type="InterPro" id="IPR001328">
    <property type="entry name" value="Pept_tRNA_hydro"/>
</dbReference>
<dbReference type="EMBL" id="DWVP01000014">
    <property type="protein sequence ID" value="HJC85100.1"/>
    <property type="molecule type" value="Genomic_DNA"/>
</dbReference>
<dbReference type="InterPro" id="IPR018171">
    <property type="entry name" value="Pept_tRNA_hydro_CS"/>
</dbReference>
<evidence type="ECO:0000313" key="11">
    <source>
        <dbReference type="Proteomes" id="UP000823858"/>
    </source>
</evidence>
<evidence type="ECO:0000256" key="5">
    <source>
        <dbReference type="ARBA" id="ARBA00038063"/>
    </source>
</evidence>
<dbReference type="GO" id="GO:0072344">
    <property type="term" value="P:rescue of stalled ribosome"/>
    <property type="evidence" value="ECO:0007669"/>
    <property type="project" value="UniProtKB-UniRule"/>
</dbReference>
<protein>
    <recommendedName>
        <fullName evidence="6 7">Peptidyl-tRNA hydrolase</fullName>
        <shortName evidence="7">Pth</shortName>
        <ecNumber evidence="1 7">3.1.1.29</ecNumber>
    </recommendedName>
</protein>
<dbReference type="CDD" id="cd00462">
    <property type="entry name" value="PTH"/>
    <property type="match status" value="1"/>
</dbReference>
<dbReference type="HAMAP" id="MF_00083">
    <property type="entry name" value="Pept_tRNA_hydro_bact"/>
    <property type="match status" value="1"/>
</dbReference>